<dbReference type="EMBL" id="BFAV01000028">
    <property type="protein sequence ID" value="GBF32364.1"/>
    <property type="molecule type" value="Genomic_DNA"/>
</dbReference>
<reference evidence="10" key="1">
    <citation type="submission" date="2018-02" db="EMBL/GenBank/DDBJ databases">
        <title>Genome sequence of Desulfocucumis palustris strain NAW-5.</title>
        <authorList>
            <person name="Watanabe M."/>
            <person name="Kojima H."/>
            <person name="Fukui M."/>
        </authorList>
    </citation>
    <scope>NUCLEOTIDE SEQUENCE [LARGE SCALE GENOMIC DNA]</scope>
    <source>
        <strain evidence="10">NAW-5</strain>
    </source>
</reference>
<dbReference type="AlphaFoldDB" id="A0A2L2X8X0"/>
<evidence type="ECO:0000256" key="5">
    <source>
        <dbReference type="ARBA" id="ARBA00022989"/>
    </source>
</evidence>
<accession>A0A2L2X8X0</accession>
<feature type="transmembrane region" description="Helical" evidence="7">
    <location>
        <begin position="31"/>
        <end position="52"/>
    </location>
</feature>
<feature type="transmembrane region" description="Helical" evidence="7">
    <location>
        <begin position="91"/>
        <end position="110"/>
    </location>
</feature>
<feature type="transmembrane region" description="Helical" evidence="7">
    <location>
        <begin position="6"/>
        <end position="24"/>
    </location>
</feature>
<protein>
    <submittedName>
        <fullName evidence="9">Inner membrane protein</fullName>
    </submittedName>
</protein>
<evidence type="ECO:0000313" key="10">
    <source>
        <dbReference type="Proteomes" id="UP000239549"/>
    </source>
</evidence>
<keyword evidence="3" id="KW-1003">Cell membrane</keyword>
<comment type="similarity">
    <text evidence="2">Belongs to the UPF0126 family.</text>
</comment>
<evidence type="ECO:0000313" key="9">
    <source>
        <dbReference type="EMBL" id="GBF32364.1"/>
    </source>
</evidence>
<dbReference type="OrthoDB" id="9791874at2"/>
<evidence type="ECO:0000259" key="8">
    <source>
        <dbReference type="Pfam" id="PF03458"/>
    </source>
</evidence>
<keyword evidence="4 7" id="KW-0812">Transmembrane</keyword>
<comment type="subcellular location">
    <subcellularLocation>
        <location evidence="1">Cell membrane</location>
        <topology evidence="1">Multi-pass membrane protein</topology>
    </subcellularLocation>
</comment>
<evidence type="ECO:0000256" key="1">
    <source>
        <dbReference type="ARBA" id="ARBA00004651"/>
    </source>
</evidence>
<dbReference type="Pfam" id="PF03458">
    <property type="entry name" value="Gly_transporter"/>
    <property type="match status" value="2"/>
</dbReference>
<dbReference type="InterPro" id="IPR005115">
    <property type="entry name" value="Gly_transporter"/>
</dbReference>
<name>A0A2L2X8X0_9FIRM</name>
<feature type="transmembrane region" description="Helical" evidence="7">
    <location>
        <begin position="173"/>
        <end position="190"/>
    </location>
</feature>
<organism evidence="9 10">
    <name type="scientific">Desulfocucumis palustris</name>
    <dbReference type="NCBI Taxonomy" id="1898651"/>
    <lineage>
        <taxon>Bacteria</taxon>
        <taxon>Bacillati</taxon>
        <taxon>Bacillota</taxon>
        <taxon>Clostridia</taxon>
        <taxon>Eubacteriales</taxon>
        <taxon>Desulfocucumaceae</taxon>
        <taxon>Desulfocucumis</taxon>
    </lineage>
</organism>
<feature type="transmembrane region" description="Helical" evidence="7">
    <location>
        <begin position="116"/>
        <end position="137"/>
    </location>
</feature>
<feature type="transmembrane region" description="Helical" evidence="7">
    <location>
        <begin position="64"/>
        <end position="84"/>
    </location>
</feature>
<dbReference type="GO" id="GO:0005886">
    <property type="term" value="C:plasma membrane"/>
    <property type="evidence" value="ECO:0007669"/>
    <property type="project" value="UniProtKB-SubCell"/>
</dbReference>
<evidence type="ECO:0000256" key="6">
    <source>
        <dbReference type="ARBA" id="ARBA00023136"/>
    </source>
</evidence>
<sequence length="210" mass="22574">MSIIYFLDLFGSFAFALSGALMAIKKDMDLFGIAVLALVTAIGGGITRDMLLGNTPVYILNEPVYIYISIIAAIGAFLFNRMLFKINSIILVADALGLGTFVCIGVSKALEANVTYTGAVLLGLITAIVGGIIRDILANEIPAVLTRDFYAITCIGGGIVYTVLYNYSLSQNQVMLITAGFVIILRLLAIKFKWRLIKALPVLSGENSHL</sequence>
<feature type="domain" description="Glycine transporter" evidence="8">
    <location>
        <begin position="6"/>
        <end position="80"/>
    </location>
</feature>
<evidence type="ECO:0000256" key="2">
    <source>
        <dbReference type="ARBA" id="ARBA00008193"/>
    </source>
</evidence>
<keyword evidence="5 7" id="KW-1133">Transmembrane helix</keyword>
<proteinExistence type="inferred from homology"/>
<dbReference type="Proteomes" id="UP000239549">
    <property type="component" value="Unassembled WGS sequence"/>
</dbReference>
<evidence type="ECO:0000256" key="3">
    <source>
        <dbReference type="ARBA" id="ARBA00022475"/>
    </source>
</evidence>
<feature type="transmembrane region" description="Helical" evidence="7">
    <location>
        <begin position="149"/>
        <end position="167"/>
    </location>
</feature>
<evidence type="ECO:0000256" key="7">
    <source>
        <dbReference type="SAM" id="Phobius"/>
    </source>
</evidence>
<dbReference type="RefSeq" id="WP_104370907.1">
    <property type="nucleotide sequence ID" value="NZ_BFAV01000028.1"/>
</dbReference>
<keyword evidence="6 7" id="KW-0472">Membrane</keyword>
<gene>
    <name evidence="9" type="ORF">DCCM_0558</name>
</gene>
<comment type="caution">
    <text evidence="9">The sequence shown here is derived from an EMBL/GenBank/DDBJ whole genome shotgun (WGS) entry which is preliminary data.</text>
</comment>
<evidence type="ECO:0000256" key="4">
    <source>
        <dbReference type="ARBA" id="ARBA00022692"/>
    </source>
</evidence>
<dbReference type="PANTHER" id="PTHR30506">
    <property type="entry name" value="INNER MEMBRANE PROTEIN"/>
    <property type="match status" value="1"/>
</dbReference>
<keyword evidence="10" id="KW-1185">Reference proteome</keyword>
<dbReference type="PANTHER" id="PTHR30506:SF3">
    <property type="entry name" value="UPF0126 INNER MEMBRANE PROTEIN YADS-RELATED"/>
    <property type="match status" value="1"/>
</dbReference>
<feature type="domain" description="Glycine transporter" evidence="8">
    <location>
        <begin position="92"/>
        <end position="165"/>
    </location>
</feature>